<evidence type="ECO:0000313" key="2">
    <source>
        <dbReference type="Proteomes" id="UP000681967"/>
    </source>
</evidence>
<gene>
    <name evidence="1" type="ORF">BYL167_LOCUS76519</name>
</gene>
<accession>A0A8S3GPD9</accession>
<name>A0A8S3GPD9_9BILA</name>
<sequence>MTTDNNLNNVFDNRHNTINPEDVIVCERQYRLFCGRHALLATELATQELITREDVHTLRDVYFNKSNGYYNIQVIKNALQLQCNIELIQLDGRN</sequence>
<dbReference type="AlphaFoldDB" id="A0A8S3GPD9"/>
<feature type="non-terminal residue" evidence="1">
    <location>
        <position position="94"/>
    </location>
</feature>
<reference evidence="1" key="1">
    <citation type="submission" date="2021-02" db="EMBL/GenBank/DDBJ databases">
        <authorList>
            <person name="Nowell W R."/>
        </authorList>
    </citation>
    <scope>NUCLEOTIDE SEQUENCE</scope>
</reference>
<dbReference type="Proteomes" id="UP000681967">
    <property type="component" value="Unassembled WGS sequence"/>
</dbReference>
<proteinExistence type="predicted"/>
<evidence type="ECO:0000313" key="1">
    <source>
        <dbReference type="EMBL" id="CAF5168116.1"/>
    </source>
</evidence>
<organism evidence="1 2">
    <name type="scientific">Rotaria magnacalcarata</name>
    <dbReference type="NCBI Taxonomy" id="392030"/>
    <lineage>
        <taxon>Eukaryota</taxon>
        <taxon>Metazoa</taxon>
        <taxon>Spiralia</taxon>
        <taxon>Gnathifera</taxon>
        <taxon>Rotifera</taxon>
        <taxon>Eurotatoria</taxon>
        <taxon>Bdelloidea</taxon>
        <taxon>Philodinida</taxon>
        <taxon>Philodinidae</taxon>
        <taxon>Rotaria</taxon>
    </lineage>
</organism>
<dbReference type="EMBL" id="CAJOBH010276114">
    <property type="protein sequence ID" value="CAF5168116.1"/>
    <property type="molecule type" value="Genomic_DNA"/>
</dbReference>
<comment type="caution">
    <text evidence="1">The sequence shown here is derived from an EMBL/GenBank/DDBJ whole genome shotgun (WGS) entry which is preliminary data.</text>
</comment>
<protein>
    <submittedName>
        <fullName evidence="1">Uncharacterized protein</fullName>
    </submittedName>
</protein>